<reference evidence="1" key="1">
    <citation type="submission" date="2020-08" db="EMBL/GenBank/DDBJ databases">
        <title>Multicomponent nature underlies the extraordinary mechanical properties of spider dragline silk.</title>
        <authorList>
            <person name="Kono N."/>
            <person name="Nakamura H."/>
            <person name="Mori M."/>
            <person name="Yoshida Y."/>
            <person name="Ohtoshi R."/>
            <person name="Malay A.D."/>
            <person name="Moran D.A.P."/>
            <person name="Tomita M."/>
            <person name="Numata K."/>
            <person name="Arakawa K."/>
        </authorList>
    </citation>
    <scope>NUCLEOTIDE SEQUENCE</scope>
</reference>
<proteinExistence type="predicted"/>
<dbReference type="Proteomes" id="UP000887013">
    <property type="component" value="Unassembled WGS sequence"/>
</dbReference>
<sequence>MCCGEVIFWKAIGVTLWRNVKTKQNCPDPMERSEFSRYRIKRPTGRSGTSFPRWRLDILIISIRNSRSRKEILFDGGEKMGFLKDLFIWNIMSGSVSLFVNLNEVVPNHISGNVTSSVDYAFNYYVEEKLNASETEKKKNTF</sequence>
<evidence type="ECO:0000313" key="2">
    <source>
        <dbReference type="Proteomes" id="UP000887013"/>
    </source>
</evidence>
<organism evidence="1 2">
    <name type="scientific">Nephila pilipes</name>
    <name type="common">Giant wood spider</name>
    <name type="synonym">Nephila maculata</name>
    <dbReference type="NCBI Taxonomy" id="299642"/>
    <lineage>
        <taxon>Eukaryota</taxon>
        <taxon>Metazoa</taxon>
        <taxon>Ecdysozoa</taxon>
        <taxon>Arthropoda</taxon>
        <taxon>Chelicerata</taxon>
        <taxon>Arachnida</taxon>
        <taxon>Araneae</taxon>
        <taxon>Araneomorphae</taxon>
        <taxon>Entelegynae</taxon>
        <taxon>Araneoidea</taxon>
        <taxon>Nephilidae</taxon>
        <taxon>Nephila</taxon>
    </lineage>
</organism>
<comment type="caution">
    <text evidence="1">The sequence shown here is derived from an EMBL/GenBank/DDBJ whole genome shotgun (WGS) entry which is preliminary data.</text>
</comment>
<dbReference type="EMBL" id="BMAW01132359">
    <property type="protein sequence ID" value="GFU43229.1"/>
    <property type="molecule type" value="Genomic_DNA"/>
</dbReference>
<accession>A0A8X6UP25</accession>
<keyword evidence="2" id="KW-1185">Reference proteome</keyword>
<gene>
    <name evidence="1" type="ORF">NPIL_94311</name>
</gene>
<name>A0A8X6UP25_NEPPI</name>
<protein>
    <submittedName>
        <fullName evidence="1">Uncharacterized protein</fullName>
    </submittedName>
</protein>
<evidence type="ECO:0000313" key="1">
    <source>
        <dbReference type="EMBL" id="GFU43229.1"/>
    </source>
</evidence>
<dbReference type="AlphaFoldDB" id="A0A8X6UP25"/>